<evidence type="ECO:0000313" key="9">
    <source>
        <dbReference type="Proteomes" id="UP000000333"/>
    </source>
</evidence>
<feature type="transmembrane region" description="Helical" evidence="7">
    <location>
        <begin position="123"/>
        <end position="151"/>
    </location>
</feature>
<dbReference type="RefSeq" id="WP_013251121.1">
    <property type="nucleotide sequence ID" value="NC_014363.1"/>
</dbReference>
<dbReference type="AlphaFoldDB" id="E1QYA5"/>
<dbReference type="OrthoDB" id="1016457at2"/>
<reference evidence="8 9" key="1">
    <citation type="journal article" date="2010" name="Stand. Genomic Sci.">
        <title>Complete genome sequence of Olsenella uli type strain (VPI D76D-27C).</title>
        <authorList>
            <person name="Goker M."/>
            <person name="Held B."/>
            <person name="Lucas S."/>
            <person name="Nolan M."/>
            <person name="Yasawong M."/>
            <person name="Glavina Del Rio T."/>
            <person name="Tice H."/>
            <person name="Cheng J.F."/>
            <person name="Bruce D."/>
            <person name="Detter J.C."/>
            <person name="Tapia R."/>
            <person name="Han C."/>
            <person name="Goodwin L."/>
            <person name="Pitluck S."/>
            <person name="Liolios K."/>
            <person name="Ivanova N."/>
            <person name="Mavromatis K."/>
            <person name="Mikhailova N."/>
            <person name="Pati A."/>
            <person name="Chen A."/>
            <person name="Palaniappan K."/>
            <person name="Land M."/>
            <person name="Hauser L."/>
            <person name="Chang Y.J."/>
            <person name="Jeffries C.D."/>
            <person name="Rohde M."/>
            <person name="Sikorski J."/>
            <person name="Pukall R."/>
            <person name="Woyke T."/>
            <person name="Bristow J."/>
            <person name="Eisen J.A."/>
            <person name="Markowitz V."/>
            <person name="Hugenholtz P."/>
            <person name="Kyrpides N.C."/>
            <person name="Klenk H.P."/>
            <person name="Lapidus A."/>
        </authorList>
    </citation>
    <scope>NUCLEOTIDE SEQUENCE [LARGE SCALE GENOMIC DNA]</scope>
    <source>
        <strain evidence="9">ATCC 49627 / DSM 7084 / CIP 109912 / JCM 12494 / NCIMB 702895 / VPI D76D-27C</strain>
    </source>
</reference>
<dbReference type="GeneID" id="78511711"/>
<keyword evidence="6" id="KW-0813">Transport</keyword>
<keyword evidence="3 6" id="KW-0812">Transmembrane</keyword>
<feature type="transmembrane region" description="Helical" evidence="7">
    <location>
        <begin position="57"/>
        <end position="81"/>
    </location>
</feature>
<feature type="transmembrane region" description="Helical" evidence="7">
    <location>
        <begin position="93"/>
        <end position="111"/>
    </location>
</feature>
<evidence type="ECO:0000256" key="3">
    <source>
        <dbReference type="ARBA" id="ARBA00022692"/>
    </source>
</evidence>
<evidence type="ECO:0000256" key="2">
    <source>
        <dbReference type="ARBA" id="ARBA00008034"/>
    </source>
</evidence>
<evidence type="ECO:0000256" key="5">
    <source>
        <dbReference type="ARBA" id="ARBA00023136"/>
    </source>
</evidence>
<dbReference type="EMBL" id="CP002106">
    <property type="protein sequence ID" value="ADK67369.1"/>
    <property type="molecule type" value="Genomic_DNA"/>
</dbReference>
<dbReference type="GO" id="GO:0010043">
    <property type="term" value="P:response to zinc ion"/>
    <property type="evidence" value="ECO:0007669"/>
    <property type="project" value="TreeGrafter"/>
</dbReference>
<proteinExistence type="inferred from homology"/>
<dbReference type="Pfam" id="PF00950">
    <property type="entry name" value="ABC-3"/>
    <property type="match status" value="1"/>
</dbReference>
<accession>E1QYA5</accession>
<dbReference type="STRING" id="633147.Olsu_0241"/>
<dbReference type="KEGG" id="ols:Olsu_0241"/>
<dbReference type="FunFam" id="1.10.3470.10:FF:000003">
    <property type="entry name" value="Iron ABC transporter permease SitD"/>
    <property type="match status" value="1"/>
</dbReference>
<dbReference type="SUPFAM" id="SSF81345">
    <property type="entry name" value="ABC transporter involved in vitamin B12 uptake, BtuC"/>
    <property type="match status" value="1"/>
</dbReference>
<dbReference type="GO" id="GO:0043190">
    <property type="term" value="C:ATP-binding cassette (ABC) transporter complex"/>
    <property type="evidence" value="ECO:0007669"/>
    <property type="project" value="InterPro"/>
</dbReference>
<evidence type="ECO:0000256" key="7">
    <source>
        <dbReference type="SAM" id="Phobius"/>
    </source>
</evidence>
<dbReference type="InterPro" id="IPR037294">
    <property type="entry name" value="ABC_BtuC-like"/>
</dbReference>
<dbReference type="InterPro" id="IPR001626">
    <property type="entry name" value="ABC_TroCD"/>
</dbReference>
<comment type="similarity">
    <text evidence="2 6">Belongs to the ABC-3 integral membrane protein family.</text>
</comment>
<dbReference type="HOGENOM" id="CLU_028808_4_0_11"/>
<keyword evidence="5 7" id="KW-0472">Membrane</keyword>
<name>E1QYA5_OLSUV</name>
<organism evidence="8 9">
    <name type="scientific">Olsenella uli (strain ATCC 49627 / DSM 7084 / CCUG 31166 / CIP 109912 / JCM 12494 / LMG 11480 / NCIMB 702895 / VPI D76D-27C)</name>
    <name type="common">Lactobacillus uli</name>
    <dbReference type="NCBI Taxonomy" id="633147"/>
    <lineage>
        <taxon>Bacteria</taxon>
        <taxon>Bacillati</taxon>
        <taxon>Actinomycetota</taxon>
        <taxon>Coriobacteriia</taxon>
        <taxon>Coriobacteriales</taxon>
        <taxon>Atopobiaceae</taxon>
        <taxon>Olsenella</taxon>
    </lineage>
</organism>
<dbReference type="GO" id="GO:0071281">
    <property type="term" value="P:cellular response to iron ion"/>
    <property type="evidence" value="ECO:0007669"/>
    <property type="project" value="UniProtKB-ARBA"/>
</dbReference>
<evidence type="ECO:0000256" key="6">
    <source>
        <dbReference type="RuleBase" id="RU003943"/>
    </source>
</evidence>
<dbReference type="Proteomes" id="UP000000333">
    <property type="component" value="Chromosome"/>
</dbReference>
<dbReference type="eggNOG" id="COG1108">
    <property type="taxonomic scope" value="Bacteria"/>
</dbReference>
<dbReference type="Gene3D" id="1.10.3470.10">
    <property type="entry name" value="ABC transporter involved in vitamin B12 uptake, BtuC"/>
    <property type="match status" value="1"/>
</dbReference>
<sequence>MGGIEFEILQYAFMQRALATGVVTALVCGVISCWITHMGWSLMGDAISHAILPGVVLAHIVGIPYVVGALAFALVTVALVGQVKKSRVIKPDTAIGIVFTAFFALGTVLISKVPSQINLSHILFGNLLGVTVADMQQVLFVGMPILAILLLKRRDLTLIAFDSSHAQAMGIPVRFLSGLLLVALALAIIISLQAVGVILSVSLLIVPGATARLISDDMKHMLWISPLVAMISVLAGIVLSYLFDASSGGMIGLVLGVAFGIVYLFGPHGAAWQAQGGTGLSQKGARSSSTPAHDSSTG</sequence>
<keyword evidence="4 7" id="KW-1133">Transmembrane helix</keyword>
<feature type="transmembrane region" description="Helical" evidence="7">
    <location>
        <begin position="17"/>
        <end position="37"/>
    </location>
</feature>
<dbReference type="GO" id="GO:0055085">
    <property type="term" value="P:transmembrane transport"/>
    <property type="evidence" value="ECO:0007669"/>
    <property type="project" value="InterPro"/>
</dbReference>
<dbReference type="PANTHER" id="PTHR30477:SF13">
    <property type="entry name" value="IRON TRANSPORT SYSTEM MEMBRANE PROTEIN HI_0360-RELATED"/>
    <property type="match status" value="1"/>
</dbReference>
<feature type="transmembrane region" description="Helical" evidence="7">
    <location>
        <begin position="249"/>
        <end position="266"/>
    </location>
</feature>
<dbReference type="CDD" id="cd06550">
    <property type="entry name" value="TM_ABC_iron-siderophores_like"/>
    <property type="match status" value="1"/>
</dbReference>
<comment type="subcellular location">
    <subcellularLocation>
        <location evidence="6">Cell membrane</location>
        <topology evidence="6">Multi-pass membrane protein</topology>
    </subcellularLocation>
    <subcellularLocation>
        <location evidence="1">Membrane</location>
        <topology evidence="1">Multi-pass membrane protein</topology>
    </subcellularLocation>
</comment>
<evidence type="ECO:0000256" key="4">
    <source>
        <dbReference type="ARBA" id="ARBA00022989"/>
    </source>
</evidence>
<dbReference type="PANTHER" id="PTHR30477">
    <property type="entry name" value="ABC-TRANSPORTER METAL-BINDING PROTEIN"/>
    <property type="match status" value="1"/>
</dbReference>
<feature type="transmembrane region" description="Helical" evidence="7">
    <location>
        <begin position="171"/>
        <end position="190"/>
    </location>
</feature>
<keyword evidence="9" id="KW-1185">Reference proteome</keyword>
<protein>
    <submittedName>
        <fullName evidence="8">ABC-3 protein</fullName>
    </submittedName>
</protein>
<evidence type="ECO:0000256" key="1">
    <source>
        <dbReference type="ARBA" id="ARBA00004141"/>
    </source>
</evidence>
<evidence type="ECO:0000313" key="8">
    <source>
        <dbReference type="EMBL" id="ADK67369.1"/>
    </source>
</evidence>
<feature type="transmembrane region" description="Helical" evidence="7">
    <location>
        <begin position="221"/>
        <end position="243"/>
    </location>
</feature>
<gene>
    <name evidence="8" type="ordered locus">Olsu_0241</name>
</gene>